<dbReference type="GO" id="GO:0006730">
    <property type="term" value="P:one-carbon metabolic process"/>
    <property type="evidence" value="ECO:0007669"/>
    <property type="project" value="UniProtKB-KW"/>
</dbReference>
<dbReference type="PIRSF" id="PIRSF000389">
    <property type="entry name" value="DHFR-TS"/>
    <property type="match status" value="1"/>
</dbReference>
<dbReference type="NCBIfam" id="NF002497">
    <property type="entry name" value="PRK01827.1-3"/>
    <property type="match status" value="1"/>
</dbReference>
<dbReference type="FunFam" id="3.30.572.10:FF:000002">
    <property type="entry name" value="Possible thymidylate synthase"/>
    <property type="match status" value="1"/>
</dbReference>
<dbReference type="HAMAP" id="MF_00008">
    <property type="entry name" value="Thymidy_synth_bact"/>
    <property type="match status" value="1"/>
</dbReference>
<keyword evidence="10 15" id="KW-0560">Oxidoreductase</keyword>
<dbReference type="InterPro" id="IPR001796">
    <property type="entry name" value="DHFR_dom"/>
</dbReference>
<evidence type="ECO:0000256" key="4">
    <source>
        <dbReference type="ARBA" id="ARBA00019798"/>
    </source>
</evidence>
<evidence type="ECO:0000256" key="8">
    <source>
        <dbReference type="ARBA" id="ARBA00022727"/>
    </source>
</evidence>
<dbReference type="AlphaFoldDB" id="A0A1W0A7X0"/>
<keyword evidence="11" id="KW-0511">Multifunctional enzyme</keyword>
<comment type="catalytic activity">
    <reaction evidence="13">
        <text>dUMP + (6R)-5,10-methylene-5,6,7,8-tetrahydrofolate = 7,8-dihydrofolate + dTMP</text>
        <dbReference type="Rhea" id="RHEA:12104"/>
        <dbReference type="ChEBI" id="CHEBI:15636"/>
        <dbReference type="ChEBI" id="CHEBI:57451"/>
        <dbReference type="ChEBI" id="CHEBI:63528"/>
        <dbReference type="ChEBI" id="CHEBI:246422"/>
        <dbReference type="EC" id="2.1.1.45"/>
    </reaction>
</comment>
<dbReference type="SUPFAM" id="SSF53597">
    <property type="entry name" value="Dihydrofolate reductase-like"/>
    <property type="match status" value="1"/>
</dbReference>
<sequence length="469" mass="52828">MVITLKYFEQPMEVSIVVAVARATGGIGIEGRLPWRLAGDLKRFREITTGGVVVMGRKTWESLPPKHRPLPNRVNVILTRNATLAKELANTANVHVAASLDDALNVAGNTTPVYVIGGQSVYDEALHHPRCNRAYVTMVDGDFKCDAFFPSTMKQLGFVETNQSEIMEENGIKYQYVQLDRKHEELQYLELIDKIILQGNKKGDRTGTGTMSLFGAQMRFSLRNDVFPLLTTKRVFWKGVAEELLWFISGDTNAKTLQDKGIKIWDGNGSREYLDSIGLTHREAGDLGPVYGFQWRHFGAKYVDMHTDYTGQGVDQLADVINKIKNKPDDRRILLSAWNPSDLGLMALPPCHMFCQFYVADGELSCQMYQRSADMGLGVPFNIASYALLTRMIAQVCGLKAGDFIHVIGDAHVYLNHIEPLKEQLSRTPRPFPTLRLNPAKKNIDDFTFEDFTIENYTPHKTIKMEMSV</sequence>
<proteinExistence type="inferred from homology"/>
<evidence type="ECO:0000256" key="5">
    <source>
        <dbReference type="ARBA" id="ARBA00022563"/>
    </source>
</evidence>
<evidence type="ECO:0000259" key="18">
    <source>
        <dbReference type="PROSITE" id="PS51330"/>
    </source>
</evidence>
<dbReference type="PRINTS" id="PR00108">
    <property type="entry name" value="THYMDSNTHASE"/>
</dbReference>
<keyword evidence="8 15" id="KW-0545">Nucleotide biosynthesis</keyword>
<evidence type="ECO:0000256" key="6">
    <source>
        <dbReference type="ARBA" id="ARBA00022603"/>
    </source>
</evidence>
<dbReference type="InterPro" id="IPR012262">
    <property type="entry name" value="DHFR-TS"/>
</dbReference>
<keyword evidence="5 15" id="KW-0554">One-carbon metabolism</keyword>
<dbReference type="Pfam" id="PF00303">
    <property type="entry name" value="Thymidylat_synt"/>
    <property type="match status" value="1"/>
</dbReference>
<evidence type="ECO:0000256" key="16">
    <source>
        <dbReference type="PIRSR" id="PIRSR000389-1"/>
    </source>
</evidence>
<dbReference type="InterPro" id="IPR017925">
    <property type="entry name" value="DHFR_CS"/>
</dbReference>
<dbReference type="OrthoDB" id="766at2759"/>
<dbReference type="InterPro" id="IPR000398">
    <property type="entry name" value="Thymidylate_synthase"/>
</dbReference>
<dbReference type="InterPro" id="IPR023451">
    <property type="entry name" value="Thymidate_synth/dCMP_Mease_dom"/>
</dbReference>
<evidence type="ECO:0000256" key="13">
    <source>
        <dbReference type="ARBA" id="ARBA00047344"/>
    </source>
</evidence>
<feature type="domain" description="DHFR" evidence="18">
    <location>
        <begin position="13"/>
        <end position="181"/>
    </location>
</feature>
<dbReference type="GO" id="GO:0004799">
    <property type="term" value="F:thymidylate synthase activity"/>
    <property type="evidence" value="ECO:0007669"/>
    <property type="project" value="UniProtKB-EC"/>
</dbReference>
<dbReference type="PROSITE" id="PS00075">
    <property type="entry name" value="DHFR_1"/>
    <property type="match status" value="1"/>
</dbReference>
<evidence type="ECO:0000256" key="14">
    <source>
        <dbReference type="ARBA" id="ARBA00048873"/>
    </source>
</evidence>
<dbReference type="Gene3D" id="3.30.572.10">
    <property type="entry name" value="Thymidylate synthase/dCMP hydroxymethylase domain"/>
    <property type="match status" value="1"/>
</dbReference>
<accession>A0A1W0A7X0</accession>
<dbReference type="PROSITE" id="PS00091">
    <property type="entry name" value="THYMIDYLATE_SYNTHASE"/>
    <property type="match status" value="1"/>
</dbReference>
<evidence type="ECO:0000313" key="19">
    <source>
        <dbReference type="EMBL" id="OQS06384.1"/>
    </source>
</evidence>
<evidence type="ECO:0000256" key="7">
    <source>
        <dbReference type="ARBA" id="ARBA00022679"/>
    </source>
</evidence>
<dbReference type="GO" id="GO:0046654">
    <property type="term" value="P:tetrahydrofolate biosynthetic process"/>
    <property type="evidence" value="ECO:0007669"/>
    <property type="project" value="UniProtKB-UniPathway"/>
</dbReference>
<keyword evidence="6 15" id="KW-0489">Methyltransferase</keyword>
<protein>
    <recommendedName>
        <fullName evidence="4 15">Bifunctional dihydrofolate reductase-thymidylate synthase</fullName>
    </recommendedName>
</protein>
<evidence type="ECO:0000256" key="15">
    <source>
        <dbReference type="PIRNR" id="PIRNR000389"/>
    </source>
</evidence>
<evidence type="ECO:0000256" key="9">
    <source>
        <dbReference type="ARBA" id="ARBA00022857"/>
    </source>
</evidence>
<dbReference type="GO" id="GO:0005829">
    <property type="term" value="C:cytosol"/>
    <property type="evidence" value="ECO:0007669"/>
    <property type="project" value="TreeGrafter"/>
</dbReference>
<dbReference type="Pfam" id="PF00186">
    <property type="entry name" value="DHFR_1"/>
    <property type="match status" value="1"/>
</dbReference>
<dbReference type="InterPro" id="IPR024072">
    <property type="entry name" value="DHFR-like_dom_sf"/>
</dbReference>
<dbReference type="PANTHER" id="PTHR11548">
    <property type="entry name" value="THYMIDYLATE SYNTHASE 1"/>
    <property type="match status" value="1"/>
</dbReference>
<dbReference type="STRING" id="74557.A0A1W0A7X0"/>
<dbReference type="InterPro" id="IPR036926">
    <property type="entry name" value="Thymidate_synth/dCMP_Mease_sf"/>
</dbReference>
<evidence type="ECO:0000256" key="11">
    <source>
        <dbReference type="ARBA" id="ARBA00023268"/>
    </source>
</evidence>
<dbReference type="NCBIfam" id="TIGR03284">
    <property type="entry name" value="thym_sym"/>
    <property type="match status" value="1"/>
</dbReference>
<evidence type="ECO:0000313" key="20">
    <source>
        <dbReference type="Proteomes" id="UP000243217"/>
    </source>
</evidence>
<dbReference type="PANTHER" id="PTHR11548:SF2">
    <property type="entry name" value="THYMIDYLATE SYNTHASE"/>
    <property type="match status" value="1"/>
</dbReference>
<keyword evidence="20" id="KW-1185">Reference proteome</keyword>
<comment type="catalytic activity">
    <reaction evidence="14">
        <text>(6S)-5,6,7,8-tetrahydrofolate + NADP(+) = 7,8-dihydrofolate + NADPH + H(+)</text>
        <dbReference type="Rhea" id="RHEA:15009"/>
        <dbReference type="ChEBI" id="CHEBI:15378"/>
        <dbReference type="ChEBI" id="CHEBI:57451"/>
        <dbReference type="ChEBI" id="CHEBI:57453"/>
        <dbReference type="ChEBI" id="CHEBI:57783"/>
        <dbReference type="ChEBI" id="CHEBI:58349"/>
        <dbReference type="EC" id="1.5.1.3"/>
    </reaction>
</comment>
<keyword evidence="9" id="KW-0521">NADP</keyword>
<dbReference type="CDD" id="cd00209">
    <property type="entry name" value="DHFR"/>
    <property type="match status" value="1"/>
</dbReference>
<comment type="function">
    <text evidence="12">Bifunctional enzyme. Involved in de novo dTMP biosynthesis. Key enzyme in folate metabolism. Catalyzes an essential reaction for de novo glycine and purine synthesis, DNA precursor synthesis, and for the conversion of dUMP to dTMP.</text>
</comment>
<dbReference type="GO" id="GO:0004146">
    <property type="term" value="F:dihydrofolate reductase activity"/>
    <property type="evidence" value="ECO:0007669"/>
    <property type="project" value="UniProtKB-EC"/>
</dbReference>
<organism evidence="19 20">
    <name type="scientific">Thraustotheca clavata</name>
    <dbReference type="NCBI Taxonomy" id="74557"/>
    <lineage>
        <taxon>Eukaryota</taxon>
        <taxon>Sar</taxon>
        <taxon>Stramenopiles</taxon>
        <taxon>Oomycota</taxon>
        <taxon>Saprolegniomycetes</taxon>
        <taxon>Saprolegniales</taxon>
        <taxon>Achlyaceae</taxon>
        <taxon>Thraustotheca</taxon>
    </lineage>
</organism>
<dbReference type="Proteomes" id="UP000243217">
    <property type="component" value="Unassembled WGS sequence"/>
</dbReference>
<dbReference type="GO" id="GO:0005739">
    <property type="term" value="C:mitochondrion"/>
    <property type="evidence" value="ECO:0007669"/>
    <property type="project" value="TreeGrafter"/>
</dbReference>
<evidence type="ECO:0000256" key="2">
    <source>
        <dbReference type="ARBA" id="ARBA00006900"/>
    </source>
</evidence>
<evidence type="ECO:0000256" key="17">
    <source>
        <dbReference type="PROSITE-ProRule" id="PRU10016"/>
    </source>
</evidence>
<dbReference type="Gene3D" id="3.40.430.10">
    <property type="entry name" value="Dihydrofolate Reductase, subunit A"/>
    <property type="match status" value="1"/>
</dbReference>
<keyword evidence="7 15" id="KW-0808">Transferase</keyword>
<name>A0A1W0A7X0_9STRA</name>
<dbReference type="UniPathway" id="UPA00077">
    <property type="reaction ID" value="UER00158"/>
</dbReference>
<reference evidence="19 20" key="1">
    <citation type="journal article" date="2014" name="Genome Biol. Evol.">
        <title>The secreted proteins of Achlya hypogyna and Thraustotheca clavata identify the ancestral oomycete secretome and reveal gene acquisitions by horizontal gene transfer.</title>
        <authorList>
            <person name="Misner I."/>
            <person name="Blouin N."/>
            <person name="Leonard G."/>
            <person name="Richards T.A."/>
            <person name="Lane C.E."/>
        </authorList>
    </citation>
    <scope>NUCLEOTIDE SEQUENCE [LARGE SCALE GENOMIC DNA]</scope>
    <source>
        <strain evidence="19 20">ATCC 34112</strain>
    </source>
</reference>
<dbReference type="InterPro" id="IPR020940">
    <property type="entry name" value="Thymidylate_synthase_AS"/>
</dbReference>
<feature type="active site" evidence="16 17">
    <location>
        <position position="351"/>
    </location>
</feature>
<dbReference type="SUPFAM" id="SSF55831">
    <property type="entry name" value="Thymidylate synthase/dCMP hydroxymethylase"/>
    <property type="match status" value="1"/>
</dbReference>
<dbReference type="PROSITE" id="PS51330">
    <property type="entry name" value="DHFR_2"/>
    <property type="match status" value="1"/>
</dbReference>
<comment type="caution">
    <text evidence="19">The sequence shown here is derived from an EMBL/GenBank/DDBJ whole genome shotgun (WGS) entry which is preliminary data.</text>
</comment>
<evidence type="ECO:0000256" key="10">
    <source>
        <dbReference type="ARBA" id="ARBA00023002"/>
    </source>
</evidence>
<comment type="similarity">
    <text evidence="2 15">In the C-terminal section; belongs to the thymidylate synthase family.</text>
</comment>
<dbReference type="GO" id="GO:0006231">
    <property type="term" value="P:dTMP biosynthetic process"/>
    <property type="evidence" value="ECO:0007669"/>
    <property type="project" value="InterPro"/>
</dbReference>
<comment type="pathway">
    <text evidence="1 15">Cofactor biosynthesis; tetrahydrofolate biosynthesis; 5,6,7,8-tetrahydrofolate from 7,8-dihydrofolate: step 1/1.</text>
</comment>
<dbReference type="GO" id="GO:0032259">
    <property type="term" value="P:methylation"/>
    <property type="evidence" value="ECO:0007669"/>
    <property type="project" value="UniProtKB-KW"/>
</dbReference>
<evidence type="ECO:0000256" key="12">
    <source>
        <dbReference type="ARBA" id="ARBA00025154"/>
    </source>
</evidence>
<dbReference type="EMBL" id="JNBS01000349">
    <property type="protein sequence ID" value="OQS06384.1"/>
    <property type="molecule type" value="Genomic_DNA"/>
</dbReference>
<dbReference type="CDD" id="cd00351">
    <property type="entry name" value="TS_Pyrimidine_HMase"/>
    <property type="match status" value="1"/>
</dbReference>
<gene>
    <name evidence="19" type="ORF">THRCLA_01570</name>
</gene>
<comment type="similarity">
    <text evidence="3 15">In the N-terminal section; belongs to the dihydrofolate reductase family.</text>
</comment>
<evidence type="ECO:0000256" key="1">
    <source>
        <dbReference type="ARBA" id="ARBA00004903"/>
    </source>
</evidence>
<dbReference type="InterPro" id="IPR045097">
    <property type="entry name" value="Thymidate_synth/dCMP_Mease"/>
</dbReference>
<evidence type="ECO:0000256" key="3">
    <source>
        <dbReference type="ARBA" id="ARBA00010176"/>
    </source>
</evidence>